<evidence type="ECO:0000256" key="16">
    <source>
        <dbReference type="ARBA" id="ARBA00048493"/>
    </source>
</evidence>
<organism evidence="20 21">
    <name type="scientific">Roseateles paludis</name>
    <dbReference type="NCBI Taxonomy" id="3145238"/>
    <lineage>
        <taxon>Bacteria</taxon>
        <taxon>Pseudomonadati</taxon>
        <taxon>Pseudomonadota</taxon>
        <taxon>Betaproteobacteria</taxon>
        <taxon>Burkholderiales</taxon>
        <taxon>Sphaerotilaceae</taxon>
        <taxon>Roseateles</taxon>
    </lineage>
</organism>
<evidence type="ECO:0000256" key="5">
    <source>
        <dbReference type="ARBA" id="ARBA00022679"/>
    </source>
</evidence>
<keyword evidence="4 18" id="KW-0963">Cytoplasm</keyword>
<evidence type="ECO:0000313" key="20">
    <source>
        <dbReference type="EMBL" id="MEO3693186.1"/>
    </source>
</evidence>
<dbReference type="NCBIfam" id="TIGR01173">
    <property type="entry name" value="glmU"/>
    <property type="match status" value="1"/>
</dbReference>
<keyword evidence="21" id="KW-1185">Reference proteome</keyword>
<evidence type="ECO:0000256" key="3">
    <source>
        <dbReference type="ARBA" id="ARBA00007947"/>
    </source>
</evidence>
<evidence type="ECO:0000256" key="7">
    <source>
        <dbReference type="ARBA" id="ARBA00022723"/>
    </source>
</evidence>
<evidence type="ECO:0000256" key="1">
    <source>
        <dbReference type="ARBA" id="ARBA00004496"/>
    </source>
</evidence>
<sequence length="459" mass="47690">MALNIVIMAAGKGTRMKSATPKVLHKLAGRPLLSHVLGSCEAFTADARIVITGHGADQVEATVAAPGISFVRQMPQLGTGHAIQQVVPALVGEGTTLILNGDVPLIETSTAKALIEACAGAALVLLTVDLFDPTGYGRIIRDPEDGGVLAIVEHKDASPEQRLIHEGYSGMMAAPTGALKRWVGALTNHNAQGEYYLTDIVAMAVAEGLPVLGIKAHSETEVLGVNDPVQLAQLERAFQAQQADRLMRAGLRLADPSRFDLRGSLTHGQDCEVDVNCVFEGHVELGDNVRIGAHCVIRNARIASGARIHEFTHIDGEKAGASVGEGALVGPFARLRPGAQLGAEVHIGNFVEVKNSTLAAGAKANHLAYLGDATVGERVNYGAGSITANYDGANKHRTEIGPDVHVGSNCVLIAPVTIGAGATIGGGSTITKPVGAGELAVARGKQVAISGWTRPAKKR</sequence>
<dbReference type="InterPro" id="IPR050065">
    <property type="entry name" value="GlmU-like"/>
</dbReference>
<comment type="pathway">
    <text evidence="18">Nucleotide-sugar biosynthesis; UDP-N-acetyl-alpha-D-glucosamine biosynthesis; N-acetyl-alpha-D-glucosamine 1-phosphate from alpha-D-glucosamine 6-phosphate (route II): step 2/2.</text>
</comment>
<evidence type="ECO:0000256" key="6">
    <source>
        <dbReference type="ARBA" id="ARBA00022695"/>
    </source>
</evidence>
<feature type="binding site" evidence="18">
    <location>
        <position position="408"/>
    </location>
    <ligand>
        <name>acetyl-CoA</name>
        <dbReference type="ChEBI" id="CHEBI:57288"/>
    </ligand>
</feature>
<feature type="binding site" evidence="18">
    <location>
        <position position="426"/>
    </location>
    <ligand>
        <name>acetyl-CoA</name>
        <dbReference type="ChEBI" id="CHEBI:57288"/>
    </ligand>
</feature>
<comment type="cofactor">
    <cofactor evidence="18">
        <name>Mg(2+)</name>
        <dbReference type="ChEBI" id="CHEBI:18420"/>
    </cofactor>
    <text evidence="18">Binds 1 Mg(2+) ion per subunit.</text>
</comment>
<keyword evidence="13 18" id="KW-0012">Acyltransferase</keyword>
<comment type="caution">
    <text evidence="20">The sequence shown here is derived from an EMBL/GenBank/DDBJ whole genome shotgun (WGS) entry which is preliminary data.</text>
</comment>
<evidence type="ECO:0000256" key="14">
    <source>
        <dbReference type="ARBA" id="ARBA00023316"/>
    </source>
</evidence>
<keyword evidence="6 18" id="KW-0548">Nucleotidyltransferase</keyword>
<evidence type="ECO:0000256" key="18">
    <source>
        <dbReference type="HAMAP-Rule" id="MF_01631"/>
    </source>
</evidence>
<dbReference type="EMBL" id="JBDPZD010000006">
    <property type="protein sequence ID" value="MEO3693186.1"/>
    <property type="molecule type" value="Genomic_DNA"/>
</dbReference>
<accession>A0ABV0G626</accession>
<dbReference type="InterPro" id="IPR029044">
    <property type="entry name" value="Nucleotide-diphossugar_trans"/>
</dbReference>
<dbReference type="EC" id="2.3.1.157" evidence="18"/>
<dbReference type="PANTHER" id="PTHR43584">
    <property type="entry name" value="NUCLEOTIDYL TRANSFERASE"/>
    <property type="match status" value="1"/>
</dbReference>
<gene>
    <name evidence="18 20" type="primary">glmU</name>
    <name evidence="20" type="ORF">ABDJ85_17070</name>
</gene>
<dbReference type="GO" id="GO:0003977">
    <property type="term" value="F:UDP-N-acetylglucosamine diphosphorylase activity"/>
    <property type="evidence" value="ECO:0007669"/>
    <property type="project" value="UniProtKB-EC"/>
</dbReference>
<reference evidence="20 21" key="1">
    <citation type="submission" date="2024-05" db="EMBL/GenBank/DDBJ databases">
        <title>Roseateles sp. DJS-2-20 16S ribosomal RNA gene Genome sequencing and assembly.</title>
        <authorList>
            <person name="Woo H."/>
        </authorList>
    </citation>
    <scope>NUCLEOTIDE SEQUENCE [LARGE SCALE GENOMIC DNA]</scope>
    <source>
        <strain evidence="20 21">DJS-2-20</strain>
    </source>
</reference>
<comment type="function">
    <text evidence="17 18">Catalyzes the last two sequential reactions in the de novo biosynthetic pathway for UDP-N-acetylglucosamine (UDP-GlcNAc). The C-terminal domain catalyzes the transfer of acetyl group from acetyl coenzyme A to glucosamine-1-phosphate (GlcN-1-P) to produce N-acetylglucosamine-1-phosphate (GlcNAc-1-P), which is converted into UDP-GlcNAc by the transfer of uridine 5-monophosphate (from uridine 5-triphosphate), a reaction catalyzed by the N-terminal domain.</text>
</comment>
<dbReference type="GO" id="GO:0019134">
    <property type="term" value="F:glucosamine-1-phosphate N-acetyltransferase activity"/>
    <property type="evidence" value="ECO:0007669"/>
    <property type="project" value="UniProtKB-EC"/>
</dbReference>
<feature type="region of interest" description="N-acetyltransferase" evidence="18">
    <location>
        <begin position="250"/>
        <end position="459"/>
    </location>
</feature>
<dbReference type="SUPFAM" id="SSF53448">
    <property type="entry name" value="Nucleotide-diphospho-sugar transferases"/>
    <property type="match status" value="1"/>
</dbReference>
<feature type="binding site" evidence="18">
    <location>
        <position position="354"/>
    </location>
    <ligand>
        <name>UDP-N-acetyl-alpha-D-glucosamine</name>
        <dbReference type="ChEBI" id="CHEBI:57705"/>
    </ligand>
</feature>
<dbReference type="HAMAP" id="MF_01631">
    <property type="entry name" value="GlmU"/>
    <property type="match status" value="1"/>
</dbReference>
<keyword evidence="11 18" id="KW-0573">Peptidoglycan synthesis</keyword>
<keyword evidence="7 18" id="KW-0479">Metal-binding</keyword>
<evidence type="ECO:0000256" key="2">
    <source>
        <dbReference type="ARBA" id="ARBA00007707"/>
    </source>
</evidence>
<evidence type="ECO:0000256" key="11">
    <source>
        <dbReference type="ARBA" id="ARBA00022984"/>
    </source>
</evidence>
<evidence type="ECO:0000259" key="19">
    <source>
        <dbReference type="Pfam" id="PF12804"/>
    </source>
</evidence>
<name>A0ABV0G626_9BURK</name>
<dbReference type="CDD" id="cd02540">
    <property type="entry name" value="GT2_GlmU_N_bac"/>
    <property type="match status" value="1"/>
</dbReference>
<feature type="binding site" evidence="18">
    <location>
        <begin position="78"/>
        <end position="79"/>
    </location>
    <ligand>
        <name>UDP-N-acetyl-alpha-D-glucosamine</name>
        <dbReference type="ChEBI" id="CHEBI:57705"/>
    </ligand>
</feature>
<feature type="binding site" evidence="18">
    <location>
        <position position="137"/>
    </location>
    <ligand>
        <name>UDP-N-acetyl-alpha-D-glucosamine</name>
        <dbReference type="ChEBI" id="CHEBI:57705"/>
    </ligand>
</feature>
<feature type="active site" description="Proton acceptor" evidence="18">
    <location>
        <position position="366"/>
    </location>
</feature>
<evidence type="ECO:0000256" key="17">
    <source>
        <dbReference type="ARBA" id="ARBA00049628"/>
    </source>
</evidence>
<feature type="binding site" evidence="18">
    <location>
        <position position="153"/>
    </location>
    <ligand>
        <name>UDP-N-acetyl-alpha-D-glucosamine</name>
        <dbReference type="ChEBI" id="CHEBI:57705"/>
    </ligand>
</feature>
<dbReference type="InterPro" id="IPR005882">
    <property type="entry name" value="Bifunctional_GlmU"/>
</dbReference>
<dbReference type="Gene3D" id="3.90.550.10">
    <property type="entry name" value="Spore Coat Polysaccharide Biosynthesis Protein SpsA, Chain A"/>
    <property type="match status" value="1"/>
</dbReference>
<evidence type="ECO:0000256" key="9">
    <source>
        <dbReference type="ARBA" id="ARBA00022842"/>
    </source>
</evidence>
<evidence type="ECO:0000256" key="10">
    <source>
        <dbReference type="ARBA" id="ARBA00022960"/>
    </source>
</evidence>
<keyword evidence="5 18" id="KW-0808">Transferase</keyword>
<dbReference type="RefSeq" id="WP_347706004.1">
    <property type="nucleotide sequence ID" value="NZ_JBDPZD010000006.1"/>
</dbReference>
<protein>
    <recommendedName>
        <fullName evidence="18">Bifunctional protein GlmU</fullName>
    </recommendedName>
    <domain>
        <recommendedName>
            <fullName evidence="18">UDP-N-acetylglucosamine pyrophosphorylase</fullName>
            <ecNumber evidence="18">2.7.7.23</ecNumber>
        </recommendedName>
        <alternativeName>
            <fullName evidence="18">N-acetylglucosamine-1-phosphate uridyltransferase</fullName>
        </alternativeName>
    </domain>
    <domain>
        <recommendedName>
            <fullName evidence="18">Glucosamine-1-phosphate N-acetyltransferase</fullName>
            <ecNumber evidence="18">2.3.1.157</ecNumber>
        </recommendedName>
    </domain>
</protein>
<comment type="catalytic activity">
    <reaction evidence="15 18">
        <text>alpha-D-glucosamine 1-phosphate + acetyl-CoA = N-acetyl-alpha-D-glucosamine 1-phosphate + CoA + H(+)</text>
        <dbReference type="Rhea" id="RHEA:13725"/>
        <dbReference type="ChEBI" id="CHEBI:15378"/>
        <dbReference type="ChEBI" id="CHEBI:57287"/>
        <dbReference type="ChEBI" id="CHEBI:57288"/>
        <dbReference type="ChEBI" id="CHEBI:57776"/>
        <dbReference type="ChEBI" id="CHEBI:58516"/>
        <dbReference type="EC" id="2.3.1.157"/>
    </reaction>
</comment>
<keyword evidence="10 18" id="KW-0133">Cell shape</keyword>
<feature type="binding site" evidence="18">
    <location>
        <position position="226"/>
    </location>
    <ligand>
        <name>Mg(2+)</name>
        <dbReference type="ChEBI" id="CHEBI:18420"/>
    </ligand>
</feature>
<evidence type="ECO:0000256" key="13">
    <source>
        <dbReference type="ARBA" id="ARBA00023315"/>
    </source>
</evidence>
<comment type="pathway">
    <text evidence="18">Nucleotide-sugar biosynthesis; UDP-N-acetyl-alpha-D-glucosamine biosynthesis; UDP-N-acetyl-alpha-D-glucosamine from N-acetyl-alpha-D-glucosamine 1-phosphate: step 1/1.</text>
</comment>
<feature type="binding site" evidence="18">
    <location>
        <position position="336"/>
    </location>
    <ligand>
        <name>UDP-N-acetyl-alpha-D-glucosamine</name>
        <dbReference type="ChEBI" id="CHEBI:57705"/>
    </ligand>
</feature>
<comment type="catalytic activity">
    <reaction evidence="16 18">
        <text>N-acetyl-alpha-D-glucosamine 1-phosphate + UTP + H(+) = UDP-N-acetyl-alpha-D-glucosamine + diphosphate</text>
        <dbReference type="Rhea" id="RHEA:13509"/>
        <dbReference type="ChEBI" id="CHEBI:15378"/>
        <dbReference type="ChEBI" id="CHEBI:33019"/>
        <dbReference type="ChEBI" id="CHEBI:46398"/>
        <dbReference type="ChEBI" id="CHEBI:57705"/>
        <dbReference type="ChEBI" id="CHEBI:57776"/>
        <dbReference type="EC" id="2.7.7.23"/>
    </reaction>
</comment>
<evidence type="ECO:0000256" key="8">
    <source>
        <dbReference type="ARBA" id="ARBA00022737"/>
    </source>
</evidence>
<comment type="pathway">
    <text evidence="18">Bacterial outer membrane biogenesis; LPS lipid A biosynthesis.</text>
</comment>
<keyword evidence="14 18" id="KW-0961">Cell wall biogenesis/degradation</keyword>
<dbReference type="Proteomes" id="UP001495147">
    <property type="component" value="Unassembled WGS sequence"/>
</dbReference>
<feature type="binding site" evidence="18">
    <location>
        <position position="226"/>
    </location>
    <ligand>
        <name>UDP-N-acetyl-alpha-D-glucosamine</name>
        <dbReference type="ChEBI" id="CHEBI:57705"/>
    </ligand>
</feature>
<comment type="caution">
    <text evidence="18">Lacks conserved residue(s) required for the propagation of feature annotation.</text>
</comment>
<feature type="binding site" evidence="18">
    <location>
        <position position="383"/>
    </location>
    <ligand>
        <name>acetyl-CoA</name>
        <dbReference type="ChEBI" id="CHEBI:57288"/>
    </ligand>
</feature>
<comment type="subunit">
    <text evidence="18">Homotrimer.</text>
</comment>
<dbReference type="Pfam" id="PF00132">
    <property type="entry name" value="Hexapep"/>
    <property type="match status" value="3"/>
</dbReference>
<feature type="binding site" evidence="18">
    <location>
        <position position="22"/>
    </location>
    <ligand>
        <name>UDP-N-acetyl-alpha-D-glucosamine</name>
        <dbReference type="ChEBI" id="CHEBI:57705"/>
    </ligand>
</feature>
<dbReference type="InterPro" id="IPR038009">
    <property type="entry name" value="GlmU_C_LbH"/>
</dbReference>
<keyword evidence="9 18" id="KW-0460">Magnesium</keyword>
<dbReference type="CDD" id="cd03353">
    <property type="entry name" value="LbH_GlmU_C"/>
    <property type="match status" value="1"/>
</dbReference>
<feature type="binding site" evidence="18">
    <location>
        <begin position="389"/>
        <end position="390"/>
    </location>
    <ligand>
        <name>acetyl-CoA</name>
        <dbReference type="ChEBI" id="CHEBI:57288"/>
    </ligand>
</feature>
<comment type="similarity">
    <text evidence="2 18">In the C-terminal section; belongs to the transferase hexapeptide repeat family.</text>
</comment>
<keyword evidence="12 18" id="KW-0511">Multifunctional enzyme</keyword>
<dbReference type="EC" id="2.7.7.23" evidence="18"/>
<dbReference type="InterPro" id="IPR011004">
    <property type="entry name" value="Trimer_LpxA-like_sf"/>
</dbReference>
<dbReference type="Pfam" id="PF12804">
    <property type="entry name" value="NTP_transf_3"/>
    <property type="match status" value="1"/>
</dbReference>
<feature type="domain" description="MobA-like NTP transferase" evidence="19">
    <location>
        <begin position="6"/>
        <end position="125"/>
    </location>
</feature>
<evidence type="ECO:0000256" key="12">
    <source>
        <dbReference type="ARBA" id="ARBA00023268"/>
    </source>
</evidence>
<feature type="region of interest" description="Linker" evidence="18">
    <location>
        <begin position="229"/>
        <end position="249"/>
    </location>
</feature>
<proteinExistence type="inferred from homology"/>
<dbReference type="InterPro" id="IPR001451">
    <property type="entry name" value="Hexapep"/>
</dbReference>
<feature type="region of interest" description="Pyrophosphorylase" evidence="18">
    <location>
        <begin position="1"/>
        <end position="228"/>
    </location>
</feature>
<feature type="binding site" evidence="18">
    <location>
        <position position="380"/>
    </location>
    <ligand>
        <name>UDP-N-acetyl-alpha-D-glucosamine</name>
        <dbReference type="ChEBI" id="CHEBI:57705"/>
    </ligand>
</feature>
<feature type="binding site" evidence="18">
    <location>
        <position position="443"/>
    </location>
    <ligand>
        <name>acetyl-CoA</name>
        <dbReference type="ChEBI" id="CHEBI:57288"/>
    </ligand>
</feature>
<evidence type="ECO:0000313" key="21">
    <source>
        <dbReference type="Proteomes" id="UP001495147"/>
    </source>
</evidence>
<evidence type="ECO:0000256" key="4">
    <source>
        <dbReference type="ARBA" id="ARBA00022490"/>
    </source>
</evidence>
<feature type="binding site" evidence="18">
    <location>
        <position position="369"/>
    </location>
    <ligand>
        <name>UDP-N-acetyl-alpha-D-glucosamine</name>
        <dbReference type="ChEBI" id="CHEBI:57705"/>
    </ligand>
</feature>
<comment type="subcellular location">
    <subcellularLocation>
        <location evidence="1 18">Cytoplasm</location>
    </subcellularLocation>
</comment>
<evidence type="ECO:0000256" key="15">
    <source>
        <dbReference type="ARBA" id="ARBA00048247"/>
    </source>
</evidence>
<keyword evidence="8 18" id="KW-0677">Repeat</keyword>
<dbReference type="Gene3D" id="2.160.10.10">
    <property type="entry name" value="Hexapeptide repeat proteins"/>
    <property type="match status" value="1"/>
</dbReference>
<dbReference type="InterPro" id="IPR025877">
    <property type="entry name" value="MobA-like_NTP_Trfase"/>
</dbReference>
<dbReference type="PANTHER" id="PTHR43584:SF3">
    <property type="entry name" value="BIFUNCTIONAL PROTEIN GLMU"/>
    <property type="match status" value="1"/>
</dbReference>
<dbReference type="SUPFAM" id="SSF51161">
    <property type="entry name" value="Trimeric LpxA-like enzymes"/>
    <property type="match status" value="1"/>
</dbReference>
<feature type="binding site" evidence="18">
    <location>
        <position position="102"/>
    </location>
    <ligand>
        <name>Mg(2+)</name>
        <dbReference type="ChEBI" id="CHEBI:18420"/>
    </ligand>
</feature>
<comment type="similarity">
    <text evidence="3 18">In the N-terminal section; belongs to the N-acetylglucosamine-1-phosphate uridyltransferase family.</text>
</comment>
<feature type="binding site" evidence="18">
    <location>
        <position position="73"/>
    </location>
    <ligand>
        <name>UDP-N-acetyl-alpha-D-glucosamine</name>
        <dbReference type="ChEBI" id="CHEBI:57705"/>
    </ligand>
</feature>